<name>A0ABV6MED3_9ACTN</name>
<dbReference type="EMBL" id="JBHLUH010000077">
    <property type="protein sequence ID" value="MFC0532951.1"/>
    <property type="molecule type" value="Genomic_DNA"/>
</dbReference>
<gene>
    <name evidence="2" type="ORF">ACFFIA_35575</name>
</gene>
<proteinExistence type="predicted"/>
<feature type="region of interest" description="Disordered" evidence="1">
    <location>
        <begin position="318"/>
        <end position="348"/>
    </location>
</feature>
<accession>A0ABV6MED3</accession>
<keyword evidence="3" id="KW-1185">Reference proteome</keyword>
<dbReference type="Proteomes" id="UP001589867">
    <property type="component" value="Unassembled WGS sequence"/>
</dbReference>
<evidence type="ECO:0000256" key="1">
    <source>
        <dbReference type="SAM" id="MobiDB-lite"/>
    </source>
</evidence>
<evidence type="ECO:0000313" key="2">
    <source>
        <dbReference type="EMBL" id="MFC0532951.1"/>
    </source>
</evidence>
<sequence length="348" mass="37728">MTTPLALRTPVDLIAAIPFLLGFHPRDSVVVVGLRARQVVFAARGDLGEPPGFVEYVTSVVMRQDVDTAAVVGYGTDERAREPVTAIRAALERHGVGVLDVLRVAGGRYWSYACGRDGCCPPDGTPYDAVASPIAAAATHAGQVALPDRDTLVRQIEPVGGRMREAMRQATDRATERLAGMLVTSPPGDLLGRRLLRRLGVAAVRESMRRHREGGQLTDDEVAWLTVLLVHLPIRDYAWERVGAEEWHLELWIDVLRRVESHLVPAPACLLAFAAWRCGQGALAVAAVERAKRSDPGYSMARLLDDVLHRGIPPSTLDDFPVPAHARAGSRRPRRRALPDGSLGGAAL</sequence>
<dbReference type="InterPro" id="IPR025447">
    <property type="entry name" value="DUF4192"/>
</dbReference>
<organism evidence="2 3">
    <name type="scientific">Phytohabitans kaempferiae</name>
    <dbReference type="NCBI Taxonomy" id="1620943"/>
    <lineage>
        <taxon>Bacteria</taxon>
        <taxon>Bacillati</taxon>
        <taxon>Actinomycetota</taxon>
        <taxon>Actinomycetes</taxon>
        <taxon>Micromonosporales</taxon>
        <taxon>Micromonosporaceae</taxon>
    </lineage>
</organism>
<dbReference type="Pfam" id="PF13830">
    <property type="entry name" value="DUF4192"/>
    <property type="match status" value="1"/>
</dbReference>
<reference evidence="2 3" key="1">
    <citation type="submission" date="2024-09" db="EMBL/GenBank/DDBJ databases">
        <authorList>
            <person name="Sun Q."/>
            <person name="Mori K."/>
        </authorList>
    </citation>
    <scope>NUCLEOTIDE SEQUENCE [LARGE SCALE GENOMIC DNA]</scope>
    <source>
        <strain evidence="2 3">TBRC 3947</strain>
    </source>
</reference>
<evidence type="ECO:0000313" key="3">
    <source>
        <dbReference type="Proteomes" id="UP001589867"/>
    </source>
</evidence>
<protein>
    <submittedName>
        <fullName evidence="2">DUF4192 domain-containing protein</fullName>
    </submittedName>
</protein>
<comment type="caution">
    <text evidence="2">The sequence shown here is derived from an EMBL/GenBank/DDBJ whole genome shotgun (WGS) entry which is preliminary data.</text>
</comment>
<dbReference type="RefSeq" id="WP_377259966.1">
    <property type="nucleotide sequence ID" value="NZ_JBHLUH010000077.1"/>
</dbReference>